<accession>A0AAN0RCJ2</accession>
<organism evidence="2 3">
    <name type="scientific">Granulibacter bethesdensis</name>
    <dbReference type="NCBI Taxonomy" id="364410"/>
    <lineage>
        <taxon>Bacteria</taxon>
        <taxon>Pseudomonadati</taxon>
        <taxon>Pseudomonadota</taxon>
        <taxon>Alphaproteobacteria</taxon>
        <taxon>Acetobacterales</taxon>
        <taxon>Acetobacteraceae</taxon>
        <taxon>Granulibacter</taxon>
    </lineage>
</organism>
<keyword evidence="1" id="KW-0732">Signal</keyword>
<dbReference type="Proteomes" id="UP000019438">
    <property type="component" value="Chromosome"/>
</dbReference>
<proteinExistence type="predicted"/>
<dbReference type="Gene3D" id="2.40.160.10">
    <property type="entry name" value="Porin"/>
    <property type="match status" value="1"/>
</dbReference>
<dbReference type="SUPFAM" id="SSF56935">
    <property type="entry name" value="Porins"/>
    <property type="match status" value="1"/>
</dbReference>
<feature type="signal peptide" evidence="1">
    <location>
        <begin position="1"/>
        <end position="33"/>
    </location>
</feature>
<dbReference type="InterPro" id="IPR023614">
    <property type="entry name" value="Porin_dom_sf"/>
</dbReference>
<evidence type="ECO:0000313" key="3">
    <source>
        <dbReference type="Proteomes" id="UP000019438"/>
    </source>
</evidence>
<sequence length="516" mass="53033">MGGPLMSIKFSTWLKVSTVIAVGAGFAATPAFADDYTDLLNILRAKGSLTQNEYGALMAKHGTGSRAVRGRTTRAAQTDTGSDAQAAAASAAASAAAAQAAAQSAQSSLQAANIIRSKPYVPGKGITIRAGDIDLNFSGFVNGYYTYSAGATGSGKVGGGLAAPNGDSSAIRDGLLPAALIFKASTTQAGIDMSAVFGIYPGINSSNTGTIFGANGGGSAYGLSTAGIDFRQVYVTAGNKKFGTVKIGRDLGIFGSDAILSDATLLGVGAAGGNTMPGNTALGRIGIGYVYADWLPQISYASPTFGGVQVTVGAMSPYSVTNAFSGEPGVTKTSSDTLMFQGKVTYDYAFGALNGRLWSSFLVQPQQKMQGIVGANARDSVLSAAIDGGIKANYGPFGMVGYYYRGSGLGTTGLFFDAIAANGRKRDSEGYYVQGTYSVTKKLRLVASYGQSNLNQAPGEVNPDLVRTNEAAIGGVYYSLTDWMTLVGEYAYVQAKSHGDTALHSNNFTAGTMLFF</sequence>
<protein>
    <submittedName>
        <fullName evidence="2">Secreted protein</fullName>
    </submittedName>
</protein>
<dbReference type="EMBL" id="CP003181">
    <property type="protein sequence ID" value="AHJ62284.1"/>
    <property type="molecule type" value="Genomic_DNA"/>
</dbReference>
<gene>
    <name evidence="2" type="ORF">GbCGDNIH3_0511</name>
</gene>
<feature type="chain" id="PRO_5042839747" evidence="1">
    <location>
        <begin position="34"/>
        <end position="516"/>
    </location>
</feature>
<dbReference type="AlphaFoldDB" id="A0AAN0RCJ2"/>
<reference evidence="3" key="1">
    <citation type="submission" date="2012-06" db="EMBL/GenBank/DDBJ databases">
        <title>Genome analysis of multiple Granulibacter bethesdensis isolates demonstrates substantial genome diversity.</title>
        <authorList>
            <person name="Greenberg D.E."/>
            <person name="Porcella S.F."/>
            <person name="Zarember K."/>
            <person name="Zelazny A.M."/>
            <person name="Bruno D."/>
            <person name="Martens C."/>
            <person name="Barbian K.D."/>
            <person name="Jaske E."/>
            <person name="Holland S.M."/>
        </authorList>
    </citation>
    <scope>NUCLEOTIDE SEQUENCE [LARGE SCALE GENOMIC DNA]</scope>
    <source>
        <strain evidence="3">CGDNIH3</strain>
    </source>
</reference>
<evidence type="ECO:0000313" key="2">
    <source>
        <dbReference type="EMBL" id="AHJ62284.1"/>
    </source>
</evidence>
<evidence type="ECO:0000256" key="1">
    <source>
        <dbReference type="SAM" id="SignalP"/>
    </source>
</evidence>
<name>A0AAN0RCJ2_9PROT</name>
<dbReference type="KEGG" id="gbc:GbCGDNIH3_0511"/>